<dbReference type="InterPro" id="IPR036986">
    <property type="entry name" value="S4_RNA-bd_sf"/>
</dbReference>
<organism evidence="3 4">
    <name type="scientific">Capillibacterium thermochitinicola</name>
    <dbReference type="NCBI Taxonomy" id="2699427"/>
    <lineage>
        <taxon>Bacteria</taxon>
        <taxon>Bacillati</taxon>
        <taxon>Bacillota</taxon>
        <taxon>Capillibacterium</taxon>
    </lineage>
</organism>
<evidence type="ECO:0000256" key="1">
    <source>
        <dbReference type="PROSITE-ProRule" id="PRU00182"/>
    </source>
</evidence>
<feature type="domain" description="RNA-binding S4" evidence="2">
    <location>
        <begin position="11"/>
        <end position="75"/>
    </location>
</feature>
<dbReference type="Proteomes" id="UP000657177">
    <property type="component" value="Unassembled WGS sequence"/>
</dbReference>
<protein>
    <submittedName>
        <fullName evidence="3">RNA-binding S4 domain-containing protein</fullName>
    </submittedName>
</protein>
<dbReference type="Pfam" id="PF13275">
    <property type="entry name" value="S4_2"/>
    <property type="match status" value="1"/>
</dbReference>
<dbReference type="SMART" id="SM00363">
    <property type="entry name" value="S4"/>
    <property type="match status" value="1"/>
</dbReference>
<dbReference type="AlphaFoldDB" id="A0A8J6I2F4"/>
<evidence type="ECO:0000259" key="2">
    <source>
        <dbReference type="SMART" id="SM00363"/>
    </source>
</evidence>
<keyword evidence="4" id="KW-1185">Reference proteome</keyword>
<dbReference type="Gene3D" id="3.10.290.10">
    <property type="entry name" value="RNA-binding S4 domain"/>
    <property type="match status" value="1"/>
</dbReference>
<accession>A0A8J6I2F4</accession>
<name>A0A8J6I2F4_9FIRM</name>
<comment type="caution">
    <text evidence="3">The sequence shown here is derived from an EMBL/GenBank/DDBJ whole genome shotgun (WGS) entry which is preliminary data.</text>
</comment>
<dbReference type="RefSeq" id="WP_181339661.1">
    <property type="nucleotide sequence ID" value="NZ_JAAKDE010000012.1"/>
</dbReference>
<dbReference type="CDD" id="cd00165">
    <property type="entry name" value="S4"/>
    <property type="match status" value="1"/>
</dbReference>
<sequence length="80" mass="8897">MEAIVVQGESIRLEQFLKFAGAVMTGGEAKQLIQSGMVKVNGETERRRGRQLRDQDVVTLPDGSQLLVRIKEEESAPKKD</sequence>
<evidence type="ECO:0000313" key="4">
    <source>
        <dbReference type="Proteomes" id="UP000657177"/>
    </source>
</evidence>
<dbReference type="EMBL" id="JAAKDE010000012">
    <property type="protein sequence ID" value="MBA2133214.1"/>
    <property type="molecule type" value="Genomic_DNA"/>
</dbReference>
<dbReference type="SUPFAM" id="SSF55174">
    <property type="entry name" value="Alpha-L RNA-binding motif"/>
    <property type="match status" value="1"/>
</dbReference>
<dbReference type="GO" id="GO:0003723">
    <property type="term" value="F:RNA binding"/>
    <property type="evidence" value="ECO:0007669"/>
    <property type="project" value="UniProtKB-KW"/>
</dbReference>
<keyword evidence="1" id="KW-0694">RNA-binding</keyword>
<dbReference type="PROSITE" id="PS50889">
    <property type="entry name" value="S4"/>
    <property type="match status" value="1"/>
</dbReference>
<gene>
    <name evidence="3" type="ORF">G5B42_06615</name>
</gene>
<reference evidence="3" key="1">
    <citation type="submission" date="2020-06" db="EMBL/GenBank/DDBJ databases">
        <title>Novel chitinolytic bacterium.</title>
        <authorList>
            <person name="Ungkulpasvich U."/>
            <person name="Kosugi A."/>
            <person name="Uke A."/>
        </authorList>
    </citation>
    <scope>NUCLEOTIDE SEQUENCE</scope>
    <source>
        <strain evidence="3">UUS1-1</strain>
    </source>
</reference>
<dbReference type="InterPro" id="IPR002942">
    <property type="entry name" value="S4_RNA-bd"/>
</dbReference>
<evidence type="ECO:0000313" key="3">
    <source>
        <dbReference type="EMBL" id="MBA2133214.1"/>
    </source>
</evidence>
<proteinExistence type="predicted"/>